<evidence type="ECO:0000313" key="2">
    <source>
        <dbReference type="EMBL" id="WOH37293.1"/>
    </source>
</evidence>
<evidence type="ECO:0008006" key="4">
    <source>
        <dbReference type="Google" id="ProtNLM"/>
    </source>
</evidence>
<organism evidence="2 3">
    <name type="scientific">Thalassotalea fonticola</name>
    <dbReference type="NCBI Taxonomy" id="3065649"/>
    <lineage>
        <taxon>Bacteria</taxon>
        <taxon>Pseudomonadati</taxon>
        <taxon>Pseudomonadota</taxon>
        <taxon>Gammaproteobacteria</taxon>
        <taxon>Alteromonadales</taxon>
        <taxon>Colwelliaceae</taxon>
        <taxon>Thalassotalea</taxon>
    </lineage>
</organism>
<feature type="transmembrane region" description="Helical" evidence="1">
    <location>
        <begin position="6"/>
        <end position="25"/>
    </location>
</feature>
<sequence>MKHALYIHLILLIALTLIAGCATNGNKPTFKRGKINNTQFTNIIIDSVKAGNKVSITRVDGEVIELWVREVTSEHISNTKAIDKSKTRKELKIEISDIESIKIIKESAMQSEDIIYHMVFNAHTIGFLFLFLVFGLV</sequence>
<protein>
    <recommendedName>
        <fullName evidence="4">Lipoprotein</fullName>
    </recommendedName>
</protein>
<dbReference type="Proteomes" id="UP001301442">
    <property type="component" value="Chromosome"/>
</dbReference>
<gene>
    <name evidence="2" type="ORF">RI844_18320</name>
</gene>
<proteinExistence type="predicted"/>
<evidence type="ECO:0000256" key="1">
    <source>
        <dbReference type="SAM" id="Phobius"/>
    </source>
</evidence>
<feature type="transmembrane region" description="Helical" evidence="1">
    <location>
        <begin position="114"/>
        <end position="136"/>
    </location>
</feature>
<keyword evidence="3" id="KW-1185">Reference proteome</keyword>
<dbReference type="RefSeq" id="WP_348396084.1">
    <property type="nucleotide sequence ID" value="NZ_CP136600.1"/>
</dbReference>
<name>A0ABZ0GNG7_9GAMM</name>
<dbReference type="EMBL" id="CP136600">
    <property type="protein sequence ID" value="WOH37293.1"/>
    <property type="molecule type" value="Genomic_DNA"/>
</dbReference>
<keyword evidence="1" id="KW-0812">Transmembrane</keyword>
<keyword evidence="1" id="KW-0472">Membrane</keyword>
<evidence type="ECO:0000313" key="3">
    <source>
        <dbReference type="Proteomes" id="UP001301442"/>
    </source>
</evidence>
<dbReference type="PROSITE" id="PS51257">
    <property type="entry name" value="PROKAR_LIPOPROTEIN"/>
    <property type="match status" value="1"/>
</dbReference>
<accession>A0ABZ0GNG7</accession>
<keyword evidence="1" id="KW-1133">Transmembrane helix</keyword>
<reference evidence="2 3" key="1">
    <citation type="submission" date="2023-09" db="EMBL/GenBank/DDBJ databases">
        <authorList>
            <person name="Qi X."/>
        </authorList>
    </citation>
    <scope>NUCLEOTIDE SEQUENCE [LARGE SCALE GENOMIC DNA]</scope>
    <source>
        <strain evidence="2 3">S1-1</strain>
    </source>
</reference>